<evidence type="ECO:0000313" key="3">
    <source>
        <dbReference type="EMBL" id="PRQ24626.1"/>
    </source>
</evidence>
<dbReference type="Proteomes" id="UP000238479">
    <property type="component" value="Chromosome 6"/>
</dbReference>
<feature type="region of interest" description="Disordered" evidence="1">
    <location>
        <begin position="217"/>
        <end position="243"/>
    </location>
</feature>
<reference evidence="3 4" key="1">
    <citation type="journal article" date="2018" name="Nat. Genet.">
        <title>The Rosa genome provides new insights in the design of modern roses.</title>
        <authorList>
            <person name="Bendahmane M."/>
        </authorList>
    </citation>
    <scope>NUCLEOTIDE SEQUENCE [LARGE SCALE GENOMIC DNA]</scope>
    <source>
        <strain evidence="4">cv. Old Blush</strain>
    </source>
</reference>
<sequence>MSRRHVREAQANRGRRVTLLQSEKRAKKSFPNWFDKLVNGMHNEGDPQVTEDLLALANGPSKWCTRYKSYVSNGFRFKVRNGLEDDKRQNWGVWLQAEMSSYATANDCNHREGMVGLYSALVDIIELQYRGDRNIVLFKCDWPEVNSRGGEVKKDEYGFTLVNFNKCMRPEDPYVFASYAIQAMFVKDPTDVEWHVAIKTRPRDFFDMSSTPIDDPCSRQDLEHVTGDDDHLPIRTDVRSRKD</sequence>
<dbReference type="Pfam" id="PF13952">
    <property type="entry name" value="DUF4216"/>
    <property type="match status" value="1"/>
</dbReference>
<dbReference type="EMBL" id="PDCK01000044">
    <property type="protein sequence ID" value="PRQ24626.1"/>
    <property type="molecule type" value="Genomic_DNA"/>
</dbReference>
<dbReference type="AlphaFoldDB" id="A0A2P6PRV0"/>
<accession>A0A2P6PRV0</accession>
<dbReference type="Gramene" id="PRQ24626">
    <property type="protein sequence ID" value="PRQ24626"/>
    <property type="gene ID" value="RchiOBHm_Chr6g0274511"/>
</dbReference>
<protein>
    <recommendedName>
        <fullName evidence="2">DUF4216 domain-containing protein</fullName>
    </recommendedName>
</protein>
<dbReference type="OMA" id="FNCKETH"/>
<proteinExistence type="predicted"/>
<evidence type="ECO:0000256" key="1">
    <source>
        <dbReference type="SAM" id="MobiDB-lite"/>
    </source>
</evidence>
<dbReference type="PANTHER" id="PTHR48258">
    <property type="entry name" value="DUF4218 DOMAIN-CONTAINING PROTEIN-RELATED"/>
    <property type="match status" value="1"/>
</dbReference>
<comment type="caution">
    <text evidence="3">The sequence shown here is derived from an EMBL/GenBank/DDBJ whole genome shotgun (WGS) entry which is preliminary data.</text>
</comment>
<evidence type="ECO:0000313" key="4">
    <source>
        <dbReference type="Proteomes" id="UP000238479"/>
    </source>
</evidence>
<name>A0A2P6PRV0_ROSCH</name>
<gene>
    <name evidence="3" type="ORF">RchiOBHm_Chr6g0274511</name>
</gene>
<dbReference type="PANTHER" id="PTHR48258:SF15">
    <property type="entry name" value="OS02G0543900 PROTEIN"/>
    <property type="match status" value="1"/>
</dbReference>
<keyword evidence="4" id="KW-1185">Reference proteome</keyword>
<evidence type="ECO:0000259" key="2">
    <source>
        <dbReference type="Pfam" id="PF13952"/>
    </source>
</evidence>
<dbReference type="InterPro" id="IPR025312">
    <property type="entry name" value="DUF4216"/>
</dbReference>
<feature type="domain" description="DUF4216" evidence="2">
    <location>
        <begin position="125"/>
        <end position="196"/>
    </location>
</feature>
<organism evidence="3 4">
    <name type="scientific">Rosa chinensis</name>
    <name type="common">China rose</name>
    <dbReference type="NCBI Taxonomy" id="74649"/>
    <lineage>
        <taxon>Eukaryota</taxon>
        <taxon>Viridiplantae</taxon>
        <taxon>Streptophyta</taxon>
        <taxon>Embryophyta</taxon>
        <taxon>Tracheophyta</taxon>
        <taxon>Spermatophyta</taxon>
        <taxon>Magnoliopsida</taxon>
        <taxon>eudicotyledons</taxon>
        <taxon>Gunneridae</taxon>
        <taxon>Pentapetalae</taxon>
        <taxon>rosids</taxon>
        <taxon>fabids</taxon>
        <taxon>Rosales</taxon>
        <taxon>Rosaceae</taxon>
        <taxon>Rosoideae</taxon>
        <taxon>Rosoideae incertae sedis</taxon>
        <taxon>Rosa</taxon>
    </lineage>
</organism>